<evidence type="ECO:0000256" key="3">
    <source>
        <dbReference type="ARBA" id="ARBA00023157"/>
    </source>
</evidence>
<dbReference type="InterPro" id="IPR013766">
    <property type="entry name" value="Thioredoxin_domain"/>
</dbReference>
<dbReference type="Proteomes" id="UP001060771">
    <property type="component" value="Chromosome"/>
</dbReference>
<protein>
    <submittedName>
        <fullName evidence="5">Thiol reductase thioredoxin</fullName>
    </submittedName>
</protein>
<dbReference type="SUPFAM" id="SSF52833">
    <property type="entry name" value="Thioredoxin-like"/>
    <property type="match status" value="1"/>
</dbReference>
<evidence type="ECO:0000259" key="4">
    <source>
        <dbReference type="PROSITE" id="PS51352"/>
    </source>
</evidence>
<feature type="domain" description="Thioredoxin" evidence="4">
    <location>
        <begin position="17"/>
        <end position="138"/>
    </location>
</feature>
<dbReference type="CDD" id="cd02947">
    <property type="entry name" value="TRX_family"/>
    <property type="match status" value="1"/>
</dbReference>
<accession>A0ABM8BPR7</accession>
<dbReference type="PROSITE" id="PS00194">
    <property type="entry name" value="THIOREDOXIN_1"/>
    <property type="match status" value="1"/>
</dbReference>
<proteinExistence type="predicted"/>
<evidence type="ECO:0000313" key="6">
    <source>
        <dbReference type="Proteomes" id="UP001060771"/>
    </source>
</evidence>
<keyword evidence="2" id="KW-0249">Electron transport</keyword>
<gene>
    <name evidence="5" type="ORF">Vsou_21250</name>
</gene>
<dbReference type="InterPro" id="IPR036249">
    <property type="entry name" value="Thioredoxin-like_sf"/>
</dbReference>
<evidence type="ECO:0000313" key="5">
    <source>
        <dbReference type="EMBL" id="BDR93032.1"/>
    </source>
</evidence>
<keyword evidence="1" id="KW-0813">Transport</keyword>
<dbReference type="EMBL" id="AP026830">
    <property type="protein sequence ID" value="BDR93032.1"/>
    <property type="molecule type" value="Genomic_DNA"/>
</dbReference>
<dbReference type="GeneID" id="76207667"/>
<dbReference type="InterPro" id="IPR017937">
    <property type="entry name" value="Thioredoxin_CS"/>
</dbReference>
<dbReference type="PRINTS" id="PR00421">
    <property type="entry name" value="THIOREDOXIN"/>
</dbReference>
<dbReference type="RefSeq" id="WP_229709911.1">
    <property type="nucleotide sequence ID" value="NZ_AP026830.1"/>
</dbReference>
<reference evidence="6" key="1">
    <citation type="submission" date="2022-09" db="EMBL/GenBank/DDBJ databases">
        <title>Complete genome sequence of Vulcanisaeta souniana.</title>
        <authorList>
            <person name="Kato S."/>
            <person name="Itoh T."/>
            <person name="Ohkuma M."/>
        </authorList>
    </citation>
    <scope>NUCLEOTIDE SEQUENCE [LARGE SCALE GENOMIC DNA]</scope>
    <source>
        <strain evidence="6">JCM 11219</strain>
    </source>
</reference>
<sequence length="138" mass="15611">MTMGNMGMDDKDEELNELLEKKARELAKVANNEPIELSADNFEGFIRSKRIVVVDFWAPWCAPCFLLEPILRTLAREMPCVGFGRLNTQEWPDVAAKYDVMSLPTVIIFRNGEPVDFVIGAVPKKIIADKIRKVLGED</sequence>
<keyword evidence="6" id="KW-1185">Reference proteome</keyword>
<organism evidence="5 6">
    <name type="scientific">Vulcanisaeta souniana JCM 11219</name>
    <dbReference type="NCBI Taxonomy" id="1293586"/>
    <lineage>
        <taxon>Archaea</taxon>
        <taxon>Thermoproteota</taxon>
        <taxon>Thermoprotei</taxon>
        <taxon>Thermoproteales</taxon>
        <taxon>Thermoproteaceae</taxon>
        <taxon>Vulcanisaeta</taxon>
    </lineage>
</organism>
<evidence type="ECO:0000256" key="2">
    <source>
        <dbReference type="ARBA" id="ARBA00022982"/>
    </source>
</evidence>
<dbReference type="PROSITE" id="PS51352">
    <property type="entry name" value="THIOREDOXIN_2"/>
    <property type="match status" value="1"/>
</dbReference>
<dbReference type="Gene3D" id="3.40.30.10">
    <property type="entry name" value="Glutaredoxin"/>
    <property type="match status" value="1"/>
</dbReference>
<dbReference type="Pfam" id="PF00085">
    <property type="entry name" value="Thioredoxin"/>
    <property type="match status" value="1"/>
</dbReference>
<evidence type="ECO:0000256" key="1">
    <source>
        <dbReference type="ARBA" id="ARBA00022448"/>
    </source>
</evidence>
<dbReference type="PANTHER" id="PTHR45663:SF11">
    <property type="entry name" value="GEO12009P1"/>
    <property type="match status" value="1"/>
</dbReference>
<dbReference type="PANTHER" id="PTHR45663">
    <property type="entry name" value="GEO12009P1"/>
    <property type="match status" value="1"/>
</dbReference>
<keyword evidence="3" id="KW-1015">Disulfide bond</keyword>
<name>A0ABM8BPR7_9CREN</name>